<dbReference type="OrthoDB" id="9803986at2"/>
<accession>A0A3S0L4T2</accession>
<name>A0A3S0L4T2_9GAMM</name>
<keyword evidence="2" id="KW-1185">Reference proteome</keyword>
<gene>
    <name evidence="1" type="ORF">EKG39_21220</name>
</gene>
<dbReference type="AlphaFoldDB" id="A0A3S0L4T2"/>
<comment type="caution">
    <text evidence="1">The sequence shown here is derived from an EMBL/GenBank/DDBJ whole genome shotgun (WGS) entry which is preliminary data.</text>
</comment>
<dbReference type="EMBL" id="RXNV01000018">
    <property type="protein sequence ID" value="RTR27035.1"/>
    <property type="molecule type" value="Genomic_DNA"/>
</dbReference>
<protein>
    <submittedName>
        <fullName evidence="1">YkgJ family cysteine cluster protein</fullName>
    </submittedName>
</protein>
<dbReference type="PANTHER" id="PTHR36931:SF1">
    <property type="entry name" value="UPF0153 PROTEIN YEIW"/>
    <property type="match status" value="1"/>
</dbReference>
<dbReference type="Pfam" id="PF03692">
    <property type="entry name" value="CxxCxxCC"/>
    <property type="match status" value="1"/>
</dbReference>
<sequence>MDCRLGCGACCIAPSITSPIPGMPEGKAAGERCVQLSEDNLCKIFGSNERPDVCSSFSATFDVCGKSNNEALRLIAFLESQTS</sequence>
<organism evidence="1 2">
    <name type="scientific">Shewanella atlantica</name>
    <dbReference type="NCBI Taxonomy" id="271099"/>
    <lineage>
        <taxon>Bacteria</taxon>
        <taxon>Pseudomonadati</taxon>
        <taxon>Pseudomonadota</taxon>
        <taxon>Gammaproteobacteria</taxon>
        <taxon>Alteromonadales</taxon>
        <taxon>Shewanellaceae</taxon>
        <taxon>Shewanella</taxon>
    </lineage>
</organism>
<dbReference type="PANTHER" id="PTHR36931">
    <property type="entry name" value="UPF0153 PROTEIN YEIW"/>
    <property type="match status" value="1"/>
</dbReference>
<dbReference type="InterPro" id="IPR052572">
    <property type="entry name" value="UPF0153_domain"/>
</dbReference>
<evidence type="ECO:0000313" key="2">
    <source>
        <dbReference type="Proteomes" id="UP000282060"/>
    </source>
</evidence>
<dbReference type="Proteomes" id="UP000282060">
    <property type="component" value="Unassembled WGS sequence"/>
</dbReference>
<proteinExistence type="predicted"/>
<evidence type="ECO:0000313" key="1">
    <source>
        <dbReference type="EMBL" id="RTR27035.1"/>
    </source>
</evidence>
<dbReference type="RefSeq" id="WP_126508012.1">
    <property type="nucleotide sequence ID" value="NZ_RXNV01000018.1"/>
</dbReference>
<reference evidence="1 2" key="1">
    <citation type="submission" date="2018-12" db="EMBL/GenBank/DDBJ databases">
        <authorList>
            <person name="Yu L."/>
        </authorList>
    </citation>
    <scope>NUCLEOTIDE SEQUENCE [LARGE SCALE GENOMIC DNA]</scope>
    <source>
        <strain evidence="1 2">HAW-EB5</strain>
    </source>
</reference>
<dbReference type="InterPro" id="IPR005358">
    <property type="entry name" value="Puta_zinc/iron-chelating_dom"/>
</dbReference>